<dbReference type="GO" id="GO:0042840">
    <property type="term" value="P:D-glucuronate catabolic process"/>
    <property type="evidence" value="ECO:0007669"/>
    <property type="project" value="TreeGrafter"/>
</dbReference>
<evidence type="ECO:0000256" key="1">
    <source>
        <dbReference type="ARBA" id="ARBA00010688"/>
    </source>
</evidence>
<comment type="caution">
    <text evidence="5">The sequence shown here is derived from an EMBL/GenBank/DDBJ whole genome shotgun (WGS) entry which is preliminary data.</text>
</comment>
<gene>
    <name evidence="5" type="ORF">CLV88_102275</name>
</gene>
<name>A0A2P8FHI6_9RHOB</name>
<comment type="similarity">
    <text evidence="1">Belongs to the carbohydrate kinase PfkB family.</text>
</comment>
<dbReference type="PANTHER" id="PTHR43085">
    <property type="entry name" value="HEXOKINASE FAMILY MEMBER"/>
    <property type="match status" value="1"/>
</dbReference>
<dbReference type="Pfam" id="PF00294">
    <property type="entry name" value="PfkB"/>
    <property type="match status" value="1"/>
</dbReference>
<accession>A0A2P8FHI6</accession>
<dbReference type="InterPro" id="IPR050306">
    <property type="entry name" value="PfkB_Carbo_kinase"/>
</dbReference>
<sequence>MTPDILCLGEPMLEFNQQPDGNYLPGHGGDTSNCAIAAARQGASVGYVTHIGADTFGNSFMDLWKSEGVDTSTVSQVDSAHTGVYFVTHGADGHEFSYFRAGSASSRMGAEHLPVAALEQAKILHVSGISQAISDTAADAVFKAIRIVKAAGGKVSYDTNLRLKLWPIERATAVTHAAMAQCDIALPGLDDAQQLTGLTDPDEIADFYLNLGASVVALTLGADGTLVATPEKRERVKGRRVEAVDATAAGDTFDGAFLARISKGDDPFQAARYANAAAALSTQGYGAVEPMPHKDAVEAFLAEVVE</sequence>
<dbReference type="EMBL" id="PYGJ01000002">
    <property type="protein sequence ID" value="PSL21155.1"/>
    <property type="molecule type" value="Genomic_DNA"/>
</dbReference>
<reference evidence="5 6" key="1">
    <citation type="submission" date="2018-03" db="EMBL/GenBank/DDBJ databases">
        <title>Genomic Encyclopedia of Archaeal and Bacterial Type Strains, Phase II (KMG-II): from individual species to whole genera.</title>
        <authorList>
            <person name="Goeker M."/>
        </authorList>
    </citation>
    <scope>NUCLEOTIDE SEQUENCE [LARGE SCALE GENOMIC DNA]</scope>
    <source>
        <strain evidence="5 6">DSM 100673</strain>
    </source>
</reference>
<dbReference type="SUPFAM" id="SSF53613">
    <property type="entry name" value="Ribokinase-like"/>
    <property type="match status" value="1"/>
</dbReference>
<evidence type="ECO:0000256" key="2">
    <source>
        <dbReference type="ARBA" id="ARBA00022679"/>
    </source>
</evidence>
<dbReference type="GO" id="GO:0008673">
    <property type="term" value="F:2-dehydro-3-deoxygluconokinase activity"/>
    <property type="evidence" value="ECO:0007669"/>
    <property type="project" value="TreeGrafter"/>
</dbReference>
<organism evidence="5 6">
    <name type="scientific">Shimia abyssi</name>
    <dbReference type="NCBI Taxonomy" id="1662395"/>
    <lineage>
        <taxon>Bacteria</taxon>
        <taxon>Pseudomonadati</taxon>
        <taxon>Pseudomonadota</taxon>
        <taxon>Alphaproteobacteria</taxon>
        <taxon>Rhodobacterales</taxon>
        <taxon>Roseobacteraceae</taxon>
    </lineage>
</organism>
<evidence type="ECO:0000313" key="5">
    <source>
        <dbReference type="EMBL" id="PSL21155.1"/>
    </source>
</evidence>
<feature type="domain" description="Carbohydrate kinase PfkB" evidence="4">
    <location>
        <begin position="26"/>
        <end position="293"/>
    </location>
</feature>
<dbReference type="InterPro" id="IPR011611">
    <property type="entry name" value="PfkB_dom"/>
</dbReference>
<dbReference type="RefSeq" id="WP_106607348.1">
    <property type="nucleotide sequence ID" value="NZ_PYGJ01000002.1"/>
</dbReference>
<keyword evidence="2" id="KW-0808">Transferase</keyword>
<evidence type="ECO:0000259" key="4">
    <source>
        <dbReference type="Pfam" id="PF00294"/>
    </source>
</evidence>
<proteinExistence type="inferred from homology"/>
<dbReference type="GO" id="GO:0006974">
    <property type="term" value="P:DNA damage response"/>
    <property type="evidence" value="ECO:0007669"/>
    <property type="project" value="TreeGrafter"/>
</dbReference>
<dbReference type="GO" id="GO:0019698">
    <property type="term" value="P:D-galacturonate catabolic process"/>
    <property type="evidence" value="ECO:0007669"/>
    <property type="project" value="TreeGrafter"/>
</dbReference>
<dbReference type="AlphaFoldDB" id="A0A2P8FHI6"/>
<dbReference type="Proteomes" id="UP000240418">
    <property type="component" value="Unassembled WGS sequence"/>
</dbReference>
<dbReference type="Gene3D" id="3.40.1190.20">
    <property type="match status" value="1"/>
</dbReference>
<dbReference type="InterPro" id="IPR029056">
    <property type="entry name" value="Ribokinase-like"/>
</dbReference>
<keyword evidence="3 5" id="KW-0418">Kinase</keyword>
<dbReference type="GO" id="GO:0005829">
    <property type="term" value="C:cytosol"/>
    <property type="evidence" value="ECO:0007669"/>
    <property type="project" value="TreeGrafter"/>
</dbReference>
<evidence type="ECO:0000313" key="6">
    <source>
        <dbReference type="Proteomes" id="UP000240418"/>
    </source>
</evidence>
<keyword evidence="6" id="KW-1185">Reference proteome</keyword>
<dbReference type="PANTHER" id="PTHR43085:SF15">
    <property type="entry name" value="2-DEHYDRO-3-DEOXYGLUCONOKINASE"/>
    <property type="match status" value="1"/>
</dbReference>
<dbReference type="OrthoDB" id="9776822at2"/>
<evidence type="ECO:0000256" key="3">
    <source>
        <dbReference type="ARBA" id="ARBA00022777"/>
    </source>
</evidence>
<protein>
    <submittedName>
        <fullName evidence="5">2-keto-3-deoxygluconate kinase</fullName>
    </submittedName>
</protein>
<dbReference type="CDD" id="cd01166">
    <property type="entry name" value="KdgK"/>
    <property type="match status" value="1"/>
</dbReference>